<evidence type="ECO:0000313" key="1">
    <source>
        <dbReference type="EMBL" id="CRK34998.1"/>
    </source>
</evidence>
<dbReference type="STRING" id="100787.A0A0G4ML05"/>
<sequence length="48" mass="5177">MLEAIGAGSAPRVGSRDWADIWEDSAELANVKDTISQMRSSRQAAAKE</sequence>
<name>A0A0G4ML05_VERLO</name>
<feature type="non-terminal residue" evidence="1">
    <location>
        <position position="48"/>
    </location>
</feature>
<keyword evidence="2" id="KW-1185">Reference proteome</keyword>
<proteinExistence type="predicted"/>
<evidence type="ECO:0000313" key="2">
    <source>
        <dbReference type="Proteomes" id="UP000044602"/>
    </source>
</evidence>
<protein>
    <submittedName>
        <fullName evidence="1">Uncharacterized protein</fullName>
    </submittedName>
</protein>
<dbReference type="AlphaFoldDB" id="A0A0G4ML05"/>
<dbReference type="Proteomes" id="UP000044602">
    <property type="component" value="Unassembled WGS sequence"/>
</dbReference>
<dbReference type="EMBL" id="CVQH01023314">
    <property type="protein sequence ID" value="CRK34998.1"/>
    <property type="molecule type" value="Genomic_DNA"/>
</dbReference>
<accession>A0A0G4ML05</accession>
<reference evidence="1 2" key="1">
    <citation type="submission" date="2015-05" db="EMBL/GenBank/DDBJ databases">
        <authorList>
            <person name="Wang D.B."/>
            <person name="Wang M."/>
        </authorList>
    </citation>
    <scope>NUCLEOTIDE SEQUENCE [LARGE SCALE GENOMIC DNA]</scope>
    <source>
        <strain evidence="1">VL1</strain>
    </source>
</reference>
<gene>
    <name evidence="1" type="ORF">BN1708_019661</name>
</gene>
<organism evidence="1 2">
    <name type="scientific">Verticillium longisporum</name>
    <name type="common">Verticillium dahliae var. longisporum</name>
    <dbReference type="NCBI Taxonomy" id="100787"/>
    <lineage>
        <taxon>Eukaryota</taxon>
        <taxon>Fungi</taxon>
        <taxon>Dikarya</taxon>
        <taxon>Ascomycota</taxon>
        <taxon>Pezizomycotina</taxon>
        <taxon>Sordariomycetes</taxon>
        <taxon>Hypocreomycetidae</taxon>
        <taxon>Glomerellales</taxon>
        <taxon>Plectosphaerellaceae</taxon>
        <taxon>Verticillium</taxon>
    </lineage>
</organism>